<reference evidence="1 2" key="1">
    <citation type="submission" date="2016-10" db="EMBL/GenBank/DDBJ databases">
        <authorList>
            <person name="Varghese N."/>
            <person name="Submissions S."/>
        </authorList>
    </citation>
    <scope>NUCLEOTIDE SEQUENCE [LARGE SCALE GENOMIC DNA]</scope>
    <source>
        <strain evidence="1 2">DSM 26672</strain>
    </source>
</reference>
<dbReference type="Proteomes" id="UP000199468">
    <property type="component" value="Unassembled WGS sequence"/>
</dbReference>
<comment type="caution">
    <text evidence="1">The sequence shown here is derived from an EMBL/GenBank/DDBJ whole genome shotgun (WGS) entry which is preliminary data.</text>
</comment>
<accession>A0ABY0NFE9</accession>
<proteinExistence type="predicted"/>
<dbReference type="EMBL" id="FNBZ01000001">
    <property type="protein sequence ID" value="SDF37020.1"/>
    <property type="molecule type" value="Genomic_DNA"/>
</dbReference>
<evidence type="ECO:0000313" key="1">
    <source>
        <dbReference type="EMBL" id="SDF37020.1"/>
    </source>
</evidence>
<protein>
    <submittedName>
        <fullName evidence="1">Uncharacterized protein</fullName>
    </submittedName>
</protein>
<evidence type="ECO:0000313" key="2">
    <source>
        <dbReference type="Proteomes" id="UP000199468"/>
    </source>
</evidence>
<organism evidence="1 2">
    <name type="scientific">Bosea robiniae</name>
    <dbReference type="NCBI Taxonomy" id="1036780"/>
    <lineage>
        <taxon>Bacteria</taxon>
        <taxon>Pseudomonadati</taxon>
        <taxon>Pseudomonadota</taxon>
        <taxon>Alphaproteobacteria</taxon>
        <taxon>Hyphomicrobiales</taxon>
        <taxon>Boseaceae</taxon>
        <taxon>Bosea</taxon>
    </lineage>
</organism>
<name>A0ABY0NFE9_9HYPH</name>
<keyword evidence="2" id="KW-1185">Reference proteome</keyword>
<gene>
    <name evidence="1" type="ORF">SAMN05421844_101450</name>
</gene>
<sequence>MASITYYVALPIVRTEDGDLLPGGGVEALNAWQAQSRARGLSLHHPGAIAFSRTGDPASGDFEPAVVLGRYGELPGDLEAFMAEAGEQ</sequence>